<evidence type="ECO:0000256" key="1">
    <source>
        <dbReference type="SAM" id="MobiDB-lite"/>
    </source>
</evidence>
<protein>
    <submittedName>
        <fullName evidence="3">Homeobox domain-containing protein</fullName>
    </submittedName>
</protein>
<sequence>MFAYDRLDLGLSLMNSEPGVAKSRSSENSISDTDNRSSTKTNDSNNIFKHTHTIENCFHFPIGNWKPVSPSPTTSIRFPATAKDDGFSEDFIAEYQKDLDIPKTYSSERAVELKLLQLASHRYKKRCPTDGSSQRNQEK</sequence>
<dbReference type="WBParaSite" id="Csp11.Scaffold629.g13243.t1">
    <property type="protein sequence ID" value="Csp11.Scaffold629.g13243.t1"/>
    <property type="gene ID" value="Csp11.Scaffold629.g13243"/>
</dbReference>
<feature type="region of interest" description="Disordered" evidence="1">
    <location>
        <begin position="16"/>
        <end position="46"/>
    </location>
</feature>
<dbReference type="AlphaFoldDB" id="A0A1I7TZ52"/>
<proteinExistence type="predicted"/>
<feature type="compositionally biased region" description="Polar residues" evidence="1">
    <location>
        <begin position="26"/>
        <end position="46"/>
    </location>
</feature>
<evidence type="ECO:0000313" key="2">
    <source>
        <dbReference type="Proteomes" id="UP000095282"/>
    </source>
</evidence>
<reference evidence="3" key="1">
    <citation type="submission" date="2016-11" db="UniProtKB">
        <authorList>
            <consortium name="WormBaseParasite"/>
        </authorList>
    </citation>
    <scope>IDENTIFICATION</scope>
</reference>
<name>A0A1I7TZ52_9PELO</name>
<keyword evidence="2" id="KW-1185">Reference proteome</keyword>
<evidence type="ECO:0000313" key="3">
    <source>
        <dbReference type="WBParaSite" id="Csp11.Scaffold629.g13243.t1"/>
    </source>
</evidence>
<accession>A0A1I7TZ52</accession>
<organism evidence="2 3">
    <name type="scientific">Caenorhabditis tropicalis</name>
    <dbReference type="NCBI Taxonomy" id="1561998"/>
    <lineage>
        <taxon>Eukaryota</taxon>
        <taxon>Metazoa</taxon>
        <taxon>Ecdysozoa</taxon>
        <taxon>Nematoda</taxon>
        <taxon>Chromadorea</taxon>
        <taxon>Rhabditida</taxon>
        <taxon>Rhabditina</taxon>
        <taxon>Rhabditomorpha</taxon>
        <taxon>Rhabditoidea</taxon>
        <taxon>Rhabditidae</taxon>
        <taxon>Peloderinae</taxon>
        <taxon>Caenorhabditis</taxon>
    </lineage>
</organism>
<dbReference type="Proteomes" id="UP000095282">
    <property type="component" value="Unplaced"/>
</dbReference>